<comment type="caution">
    <text evidence="1">The sequence shown here is derived from an EMBL/GenBank/DDBJ whole genome shotgun (WGS) entry which is preliminary data.</text>
</comment>
<dbReference type="Proteomes" id="UP000310576">
    <property type="component" value="Unassembled WGS sequence"/>
</dbReference>
<organism evidence="1 2">
    <name type="scientific">Rodentibacter pneumotropicus</name>
    <dbReference type="NCBI Taxonomy" id="758"/>
    <lineage>
        <taxon>Bacteria</taxon>
        <taxon>Pseudomonadati</taxon>
        <taxon>Pseudomonadota</taxon>
        <taxon>Gammaproteobacteria</taxon>
        <taxon>Pasteurellales</taxon>
        <taxon>Pasteurellaceae</taxon>
        <taxon>Rodentibacter</taxon>
    </lineage>
</organism>
<evidence type="ECO:0000313" key="2">
    <source>
        <dbReference type="Proteomes" id="UP000310576"/>
    </source>
</evidence>
<dbReference type="RefSeq" id="WP_136125276.1">
    <property type="nucleotide sequence ID" value="NZ_CARLGM010000055.1"/>
</dbReference>
<proteinExistence type="predicted"/>
<accession>A0A4S2P9Q7</accession>
<protein>
    <submittedName>
        <fullName evidence="1">Uncharacterized protein</fullName>
    </submittedName>
</protein>
<dbReference type="AlphaFoldDB" id="A0A4S2P9Q7"/>
<name>A0A4S2P9Q7_9PAST</name>
<dbReference type="EMBL" id="QXNG01000105">
    <property type="protein sequence ID" value="THA12611.1"/>
    <property type="molecule type" value="Genomic_DNA"/>
</dbReference>
<gene>
    <name evidence="1" type="ORF">D3M76_09815</name>
</gene>
<evidence type="ECO:0000313" key="1">
    <source>
        <dbReference type="EMBL" id="THA12611.1"/>
    </source>
</evidence>
<reference evidence="1 2" key="1">
    <citation type="journal article" date="2019" name="Vet. Microbiol.">
        <title>Development of multi locus sequence typing (MLST) of Rodentibacter pneumotropicus.</title>
        <authorList>
            <person name="Adhikary S."/>
            <person name="Bisgaard M."/>
            <person name="Boot R."/>
            <person name="Benga L."/>
            <person name="Nicklas W."/>
            <person name="Christensen H."/>
        </authorList>
    </citation>
    <scope>NUCLEOTIDE SEQUENCE [LARGE SCALE GENOMIC DNA]</scope>
    <source>
        <strain evidence="1 2">1596_07</strain>
    </source>
</reference>
<sequence length="93" mass="10655">MNPFLAAAHQEHLDNLAGWERVLEEQKGNIDKDLKDSGKKSDYFDELTELLGTDDNFWLVICGGANYDELRDKAIEKIATDSLKSEENEYYPD</sequence>